<dbReference type="AlphaFoldDB" id="A0A382PSD9"/>
<dbReference type="EMBL" id="UINC01109035">
    <property type="protein sequence ID" value="SVC75585.1"/>
    <property type="molecule type" value="Genomic_DNA"/>
</dbReference>
<sequence length="56" mass="6514">MGIKHKIAEYFGLIDSYKRIVELERIVISLTDRVTKIEQEIGMKDSYIESVIKKGK</sequence>
<name>A0A382PSD9_9ZZZZ</name>
<accession>A0A382PSD9</accession>
<organism evidence="1">
    <name type="scientific">marine metagenome</name>
    <dbReference type="NCBI Taxonomy" id="408172"/>
    <lineage>
        <taxon>unclassified sequences</taxon>
        <taxon>metagenomes</taxon>
        <taxon>ecological metagenomes</taxon>
    </lineage>
</organism>
<protein>
    <submittedName>
        <fullName evidence="1">Uncharacterized protein</fullName>
    </submittedName>
</protein>
<proteinExistence type="predicted"/>
<evidence type="ECO:0000313" key="1">
    <source>
        <dbReference type="EMBL" id="SVC75585.1"/>
    </source>
</evidence>
<gene>
    <name evidence="1" type="ORF">METZ01_LOCUS328439</name>
</gene>
<reference evidence="1" key="1">
    <citation type="submission" date="2018-05" db="EMBL/GenBank/DDBJ databases">
        <authorList>
            <person name="Lanie J.A."/>
            <person name="Ng W.-L."/>
            <person name="Kazmierczak K.M."/>
            <person name="Andrzejewski T.M."/>
            <person name="Davidsen T.M."/>
            <person name="Wayne K.J."/>
            <person name="Tettelin H."/>
            <person name="Glass J.I."/>
            <person name="Rusch D."/>
            <person name="Podicherti R."/>
            <person name="Tsui H.-C.T."/>
            <person name="Winkler M.E."/>
        </authorList>
    </citation>
    <scope>NUCLEOTIDE SEQUENCE</scope>
</reference>